<keyword evidence="2" id="KW-1185">Reference proteome</keyword>
<organism evidence="1 2">
    <name type="scientific">Zarea fungicola</name>
    <dbReference type="NCBI Taxonomy" id="93591"/>
    <lineage>
        <taxon>Eukaryota</taxon>
        <taxon>Fungi</taxon>
        <taxon>Dikarya</taxon>
        <taxon>Ascomycota</taxon>
        <taxon>Pezizomycotina</taxon>
        <taxon>Sordariomycetes</taxon>
        <taxon>Hypocreomycetidae</taxon>
        <taxon>Hypocreales</taxon>
        <taxon>Cordycipitaceae</taxon>
        <taxon>Zarea</taxon>
    </lineage>
</organism>
<dbReference type="EMBL" id="JANJQO010000445">
    <property type="protein sequence ID" value="KAJ2977712.1"/>
    <property type="molecule type" value="Genomic_DNA"/>
</dbReference>
<evidence type="ECO:0000313" key="2">
    <source>
        <dbReference type="Proteomes" id="UP001143910"/>
    </source>
</evidence>
<proteinExistence type="predicted"/>
<comment type="caution">
    <text evidence="1">The sequence shown here is derived from an EMBL/GenBank/DDBJ whole genome shotgun (WGS) entry which is preliminary data.</text>
</comment>
<dbReference type="Proteomes" id="UP001143910">
    <property type="component" value="Unassembled WGS sequence"/>
</dbReference>
<reference evidence="1" key="1">
    <citation type="submission" date="2022-08" db="EMBL/GenBank/DDBJ databases">
        <title>Genome Sequence of Lecanicillium fungicola.</title>
        <authorList>
            <person name="Buettner E."/>
        </authorList>
    </citation>
    <scope>NUCLEOTIDE SEQUENCE</scope>
    <source>
        <strain evidence="1">Babe33</strain>
    </source>
</reference>
<gene>
    <name evidence="1" type="ORF">NQ176_g4216</name>
</gene>
<sequence length="242" mass="27840">MSGPFREESGFPRFCELPNELRIRIWEMTVEPRRVPVSCWIGDQPAPYPASHDKIDKVMRDCIDETALSNKTTLPNVLYAASPLKPAILDVCQQSRAIALGIYTALELTPQSGVSYAWVQLDMDTVYVDLSQSNFLSFWHVSDSIRRLEFEADIGEDYWCWRVSGDVLIFDNLVRCVINTNDDWIDWDTDCGNYTYRPACSPENLWIRKIKTGEMRSGADIDRDAVIRKEEEETNGVEWNDI</sequence>
<protein>
    <submittedName>
        <fullName evidence="1">Uncharacterized protein</fullName>
    </submittedName>
</protein>
<evidence type="ECO:0000313" key="1">
    <source>
        <dbReference type="EMBL" id="KAJ2977712.1"/>
    </source>
</evidence>
<name>A0ACC1NEJ2_9HYPO</name>
<accession>A0ACC1NEJ2</accession>